<feature type="region of interest" description="Disordered" evidence="1">
    <location>
        <begin position="783"/>
        <end position="808"/>
    </location>
</feature>
<sequence>MSANPLPAPRAQQLPQERSRAERVAQRRAKLLPTRDDLVDAGFTALLMGLALFGFRTVFFGWEWIVAAVGGIVLALLVTHLVTAYKLPALVTLLGLVVVYFVFGGPLAVRKDLALGIFPTGRTLGDLASTAVNGWKRLLTLLPPVDATVELLAIPLIVALVGTALTYGLARSARAVYAVALPPLAVLALVIVLGVLQPASLLAQGAVFAVALIGWLVVRSARTRAPLQNGAGRGARLGIGTGLLLLAGVAGLVVGPMAPGTNPDLRKVARTEIVPPFDIAQFPSPLAGFRKYTEPNEAKLWDKPLLTVKGAPAGTPLRFATLDTYDGTVWGAGQRAAEDSAEPGAAFQQVGERVAPRGEGKPATVQVTVPEDGYGDVWLPTIGQVTGVRFGGTRQDLLASRLWLNIDTSTAIVPDRLKAGDRYTMNVLLPERVVNGDLPESFTPSTGNLVEDQELGFLDAKLESWTSNADGAWAQFRAIASAMKDDGAYTDGGTKNSVESYYLAGHSYGRLSRFVGVAQLAGNDEQYAATLALAANRLSIPTRVVMGAELPEDGVVRGRDVHAWVEVQDNNGAWVPLLSNTFLPNRNQKPNQLQSKTEQQKVGAQVPPPAGVNPPSVLQGPDQAQNAINLKKPPKKLFDPASWPTWLRFLIFYVLLPILVLVALYWALRGAKAWRRNRHAQRGPTPSRVAWAWDDLVQTSRSYGEKVPRRATRLEQATALTRVPAATGLAARANALVFGPGTPTDQDAADYWAEVNSARSDLRANVDFWHRLRADIDPRPLFAKGPRTEEPSRRLRIPLSLNRKATAS</sequence>
<keyword evidence="2" id="KW-1133">Transmembrane helix</keyword>
<feature type="transmembrane region" description="Helical" evidence="2">
    <location>
        <begin position="151"/>
        <end position="169"/>
    </location>
</feature>
<dbReference type="Proteomes" id="UP000588586">
    <property type="component" value="Unassembled WGS sequence"/>
</dbReference>
<evidence type="ECO:0000313" key="5">
    <source>
        <dbReference type="EMBL" id="NNM48068.1"/>
    </source>
</evidence>
<dbReference type="Pfam" id="PF01841">
    <property type="entry name" value="Transglut_core"/>
    <property type="match status" value="1"/>
</dbReference>
<feature type="domain" description="Transglutaminase-like" evidence="3">
    <location>
        <begin position="474"/>
        <end position="577"/>
    </location>
</feature>
<feature type="transmembrane region" description="Helical" evidence="2">
    <location>
        <begin position="646"/>
        <end position="668"/>
    </location>
</feature>
<feature type="transmembrane region" description="Helical" evidence="2">
    <location>
        <begin position="38"/>
        <end position="58"/>
    </location>
</feature>
<protein>
    <submittedName>
        <fullName evidence="5">Transglutaminase domain-containing protein</fullName>
    </submittedName>
</protein>
<evidence type="ECO:0000256" key="1">
    <source>
        <dbReference type="SAM" id="MobiDB-lite"/>
    </source>
</evidence>
<comment type="caution">
    <text evidence="5">The sequence shown here is derived from an EMBL/GenBank/DDBJ whole genome shotgun (WGS) entry which is preliminary data.</text>
</comment>
<dbReference type="EMBL" id="JABEPQ010000006">
    <property type="protein sequence ID" value="NNM48068.1"/>
    <property type="molecule type" value="Genomic_DNA"/>
</dbReference>
<accession>A0A849HKX1</accession>
<dbReference type="AlphaFoldDB" id="A0A849HKX1"/>
<evidence type="ECO:0000256" key="2">
    <source>
        <dbReference type="SAM" id="Phobius"/>
    </source>
</evidence>
<name>A0A849HKX1_9MICO</name>
<dbReference type="InterPro" id="IPR052901">
    <property type="entry name" value="Bact_TGase-like"/>
</dbReference>
<evidence type="ECO:0000259" key="3">
    <source>
        <dbReference type="Pfam" id="PF01841"/>
    </source>
</evidence>
<feature type="transmembrane region" description="Helical" evidence="2">
    <location>
        <begin position="201"/>
        <end position="218"/>
    </location>
</feature>
<reference evidence="5 6" key="1">
    <citation type="submission" date="2020-04" db="EMBL/GenBank/DDBJ databases">
        <title>Knoellia sp. isolate from air conditioner.</title>
        <authorList>
            <person name="Chea S."/>
            <person name="Kim D.-U."/>
        </authorList>
    </citation>
    <scope>NUCLEOTIDE SEQUENCE [LARGE SCALE GENOMIC DNA]</scope>
    <source>
        <strain evidence="5 6">DB2414S</strain>
    </source>
</reference>
<organism evidence="5 6">
    <name type="scientific">Knoellia koreensis</name>
    <dbReference type="NCBI Taxonomy" id="2730921"/>
    <lineage>
        <taxon>Bacteria</taxon>
        <taxon>Bacillati</taxon>
        <taxon>Actinomycetota</taxon>
        <taxon>Actinomycetes</taxon>
        <taxon>Micrococcales</taxon>
        <taxon>Intrasporangiaceae</taxon>
        <taxon>Knoellia</taxon>
    </lineage>
</organism>
<feature type="region of interest" description="Disordered" evidence="1">
    <location>
        <begin position="586"/>
        <end position="622"/>
    </location>
</feature>
<evidence type="ECO:0000259" key="4">
    <source>
        <dbReference type="Pfam" id="PF11992"/>
    </source>
</evidence>
<feature type="domain" description="Protein-glutamine gamma-glutamyltransferase TgpA N-terminal" evidence="4">
    <location>
        <begin position="46"/>
        <end position="432"/>
    </location>
</feature>
<dbReference type="InterPro" id="IPR038765">
    <property type="entry name" value="Papain-like_cys_pep_sf"/>
</dbReference>
<dbReference type="PANTHER" id="PTHR42736">
    <property type="entry name" value="PROTEIN-GLUTAMINE GAMMA-GLUTAMYLTRANSFERASE"/>
    <property type="match status" value="1"/>
</dbReference>
<dbReference type="PANTHER" id="PTHR42736:SF1">
    <property type="entry name" value="PROTEIN-GLUTAMINE GAMMA-GLUTAMYLTRANSFERASE"/>
    <property type="match status" value="1"/>
</dbReference>
<dbReference type="RefSeq" id="WP_171245197.1">
    <property type="nucleotide sequence ID" value="NZ_JABEPQ010000006.1"/>
</dbReference>
<keyword evidence="2" id="KW-0812">Transmembrane</keyword>
<keyword evidence="6" id="KW-1185">Reference proteome</keyword>
<dbReference type="SUPFAM" id="SSF54001">
    <property type="entry name" value="Cysteine proteinases"/>
    <property type="match status" value="1"/>
</dbReference>
<gene>
    <name evidence="5" type="ORF">HJG52_18950</name>
</gene>
<proteinExistence type="predicted"/>
<feature type="transmembrane region" description="Helical" evidence="2">
    <location>
        <begin position="176"/>
        <end position="195"/>
    </location>
</feature>
<dbReference type="InterPro" id="IPR021878">
    <property type="entry name" value="TgpA_N"/>
</dbReference>
<dbReference type="Pfam" id="PF11992">
    <property type="entry name" value="TgpA_N"/>
    <property type="match status" value="1"/>
</dbReference>
<evidence type="ECO:0000313" key="6">
    <source>
        <dbReference type="Proteomes" id="UP000588586"/>
    </source>
</evidence>
<dbReference type="InterPro" id="IPR002931">
    <property type="entry name" value="Transglutaminase-like"/>
</dbReference>
<feature type="transmembrane region" description="Helical" evidence="2">
    <location>
        <begin position="239"/>
        <end position="258"/>
    </location>
</feature>
<feature type="transmembrane region" description="Helical" evidence="2">
    <location>
        <begin position="89"/>
        <end position="109"/>
    </location>
</feature>
<feature type="compositionally biased region" description="Polar residues" evidence="1">
    <location>
        <begin position="586"/>
        <end position="602"/>
    </location>
</feature>
<feature type="transmembrane region" description="Helical" evidence="2">
    <location>
        <begin position="64"/>
        <end position="82"/>
    </location>
</feature>
<keyword evidence="2" id="KW-0472">Membrane</keyword>